<protein>
    <submittedName>
        <fullName evidence="2">ARAD1C16104p</fullName>
    </submittedName>
</protein>
<dbReference type="AlphaFoldDB" id="A0A060T6S7"/>
<dbReference type="InterPro" id="IPR002589">
    <property type="entry name" value="Macro_dom"/>
</dbReference>
<organism evidence="2">
    <name type="scientific">Blastobotrys adeninivorans</name>
    <name type="common">Yeast</name>
    <name type="synonym">Arxula adeninivorans</name>
    <dbReference type="NCBI Taxonomy" id="409370"/>
    <lineage>
        <taxon>Eukaryota</taxon>
        <taxon>Fungi</taxon>
        <taxon>Dikarya</taxon>
        <taxon>Ascomycota</taxon>
        <taxon>Saccharomycotina</taxon>
        <taxon>Dipodascomycetes</taxon>
        <taxon>Dipodascales</taxon>
        <taxon>Trichomonascaceae</taxon>
        <taxon>Blastobotrys</taxon>
    </lineage>
</organism>
<dbReference type="InterPro" id="IPR043472">
    <property type="entry name" value="Macro_dom-like"/>
</dbReference>
<feature type="domain" description="Macro" evidence="1">
    <location>
        <begin position="48"/>
        <end position="197"/>
    </location>
</feature>
<dbReference type="InterPro" id="IPR028071">
    <property type="entry name" value="Macro-like_dom"/>
</dbReference>
<dbReference type="EMBL" id="HG937693">
    <property type="protein sequence ID" value="CDP34597.1"/>
    <property type="molecule type" value="Genomic_DNA"/>
</dbReference>
<dbReference type="SUPFAM" id="SSF52949">
    <property type="entry name" value="Macro domain-like"/>
    <property type="match status" value="1"/>
</dbReference>
<accession>A0A060T6S7</accession>
<evidence type="ECO:0000313" key="2">
    <source>
        <dbReference type="EMBL" id="CDP34597.1"/>
    </source>
</evidence>
<proteinExistence type="predicted"/>
<dbReference type="PhylomeDB" id="A0A060T6S7"/>
<reference evidence="2" key="2">
    <citation type="submission" date="2014-06" db="EMBL/GenBank/DDBJ databases">
        <title>The complete genome of Blastobotrys (Arxula) adeninivorans LS3 - a yeast of biotechnological interest.</title>
        <authorList>
            <person name="Kunze G."/>
            <person name="Gaillardin C."/>
            <person name="Czernicka M."/>
            <person name="Durrens P."/>
            <person name="Martin T."/>
            <person name="Boer E."/>
            <person name="Gabaldon T."/>
            <person name="Cruz J."/>
            <person name="Talla E."/>
            <person name="Marck C."/>
            <person name="Goffeau A."/>
            <person name="Barbe V."/>
            <person name="Baret P."/>
            <person name="Baronian K."/>
            <person name="Beier S."/>
            <person name="Bleykasten C."/>
            <person name="Bode R."/>
            <person name="Casaregola S."/>
            <person name="Despons L."/>
            <person name="Fairhead C."/>
            <person name="Giersberg M."/>
            <person name="Gierski P."/>
            <person name="Hahnel U."/>
            <person name="Hartmann A."/>
            <person name="Jankowska D."/>
            <person name="Jubin C."/>
            <person name="Jung P."/>
            <person name="Lafontaine I."/>
            <person name="Leh-Louis V."/>
            <person name="Lemaire M."/>
            <person name="Marcet-Houben M."/>
            <person name="Mascher M."/>
            <person name="Morel G."/>
            <person name="Richard G.-F."/>
            <person name="Riechen J."/>
            <person name="Sacerdot C."/>
            <person name="Sarkar A."/>
            <person name="Savel G."/>
            <person name="Schacherer J."/>
            <person name="Sherman D."/>
            <person name="Straub M.-L."/>
            <person name="Stein N."/>
            <person name="Thierry A."/>
            <person name="Trautwein-Schult A."/>
            <person name="Westhof E."/>
            <person name="Worch S."/>
            <person name="Dujon B."/>
            <person name="Souciet J.-L."/>
            <person name="Wincker P."/>
            <person name="Scholz U."/>
            <person name="Neuveglise N."/>
        </authorList>
    </citation>
    <scope>NUCLEOTIDE SEQUENCE</scope>
    <source>
        <strain evidence="2">LS3</strain>
    </source>
</reference>
<name>A0A060T6S7_BLAAD</name>
<reference evidence="2" key="1">
    <citation type="submission" date="2014-02" db="EMBL/GenBank/DDBJ databases">
        <authorList>
            <person name="Genoscope - CEA"/>
        </authorList>
    </citation>
    <scope>NUCLEOTIDE SEQUENCE</scope>
    <source>
        <strain evidence="2">LS3</strain>
    </source>
</reference>
<dbReference type="SMART" id="SM00506">
    <property type="entry name" value="A1pp"/>
    <property type="match status" value="1"/>
</dbReference>
<gene>
    <name evidence="2" type="ORF">GNLVRS02_ARAD1C16104g</name>
</gene>
<sequence>MDSSEQQMLTSSLMKLLLYERSGALQKALQALSLKDSVRSYVGFANGAGQSLDEAVESTRVTGIVSPGNSFGHMDGGLDKAISSYFGHKLGISQSQVSSRVQRLIFETCRGYNPPTNALILELGPTSTVPLLIHLPTMSTPMAIPEGDPVVFNCVWNLLNAVDNYNRTRPGTLDTILVPALAAGYGKVTVESCACQIAAAVGLYYRGIQGNWAHMCSLDSHIRALAKHHPEPSALDSLGLTRPQNQA</sequence>
<dbReference type="Gene3D" id="3.40.220.10">
    <property type="entry name" value="Leucine Aminopeptidase, subunit E, domain 1"/>
    <property type="match status" value="1"/>
</dbReference>
<dbReference type="Pfam" id="PF14519">
    <property type="entry name" value="Macro_2"/>
    <property type="match status" value="1"/>
</dbReference>
<evidence type="ECO:0000259" key="1">
    <source>
        <dbReference type="SMART" id="SM00506"/>
    </source>
</evidence>